<sequence>MESLKSFSQSNSYGLFHLSKELLDKGFFKRHLSDYQYTIVSNILKQDNFNLWNQFLEGNCRLDITYPEREGSEGDDPIEDGVRPMTNLAFHMRYILWEKAIDYFYEDNLKGTDHSLKSQSGESGNTYDLIESLDSIQPDSEKMEQEEDSSAKKPVREEEDDYDDDEEDESDEKSKDKDQSNGDDKNQNGELQLDGGYVKVEIPSTEFTVKAAPQADTTTTELETTPAEGNEYSSNNAAQSLEDQESLVKEFNKVYHNFEYDKETLIKRRKLEKSDMQIESQKPGGDDPTNQIPINLGSASHSLQHLLGIIQDRRDDVSLTDHDLKKLFMDVRKNRGKWANDDRIGQEELYEACEKVLQDLRGYTEHSTPFLNKVSKREAPNYGLIIKKPMDLNTVMKKLKNLTYNSKQEFVDDLMLIWNNCLTYNADPKHYLRAHAIAMQKRTQKLVPSIPDIVIRSRSEVEKEEDIDSEAKASTPALKGGKKASKKGRKRKREEVIKSEEVDGVSDAQSSEAPSKSETPAPPSQPTPVENGNTAAEENPVDEEEEEAAEEADTDIRENENEDEQDPELQSWRTLTAKSRANYCASRAALFDNDFKLKMDAEAILRESSKMKNFNQFLDNKEVVSKSSKLLDNDEPYLLEYDIAGGIPGMKYPGIDDEDQERLENEMVEKLLKEGDADKLKSGLTLPTDSGLNKLYTGNITEIQEIRKICFKISLIRQMQTQQYMHRTQMRQPEVEYIKEVDVDPVSKLPNHDIFSHETQYAALRKGIAKVAMHTGFETTEPLAINTLTQVAERYMSNLAKSLKLHCESSSSNRLSDKAIVLLSLLENGVERPDDLYTFVVEKAVKQEAKLKDLRQKLSGFVKELLRPSLQTLSEQNFENNSEQFMTGDFASEIGDDFLGLKELGLDKEFNMLSSSIPTYLLHSRLQNSLSSADPVNKSTKYEDLKEWNQPKLTQADVPNQIGVLQPFYNSLVQKTETFIVKQQKRKGESTDLPPPTKLYLIEDEELPQKQRNIRPRLPPTGKIASVKKKLLSQAFVLSDHDSESGNDTFEDADNMGFDAIAGSEDIEMKNEDTKRIRENILNRDVFGRTVLHITVLCDLPDLMSQVLRIPEAKQILLATDCENGWNVLHYIFYHKRFRCFVVLLEYLEKASVGNVSTLHELLKKKDRSGTPPVFLLRNDVKDFVWIPTYVNENNDFHLEFRYPGQEIENASTQMMRRSWQLDHIMWDRQRGASDLYVMGSNANHSLGVGDSTDRTVPVKLAHHAFQAEHNDLQSFLRKPRFSELRTSKYHSVALTTDGRLFTCGLASKGRLGNGTSRNLFSFTAVNKFEKENISVTQIAVSTGHNLALTTSNELYAWGSNEYNQLGFASTENVSYKNNVAREFENVPTLIATGVFRKNPGRICGIAASKVHSVAYTTDTIYMWGFNVGQMGIDQGSCHLSLNVNGSIFKGSVVEHPKAVTFKDEIKFITASETCTCVVTGTNDIFVFYQNHRCKLSKLPTRSGSDSFDSYKPSRLTVAPVIRKVAMKSPENIFVLLESGDVMAFSLPGNFDMKSARNVKYSYLWRAYDSNLRAVDIDNSYDGSIVLCTRDGSAFMKSTSAGQTQRRSSITSKTPSLAMTSKNKFKKLEGINRVVQVACDELFISFGFMRDETDMLPLKLQKNDFTKDMAYLSLLSEADSYRKQDQLLDKDHDVNCYVSDFLTPARPRQKRADHLSFLQGDREYDDDDDISRMKFSDRLYQRLIQHHTYSRKKKLLFNELHQTFDDDEDLRLRGVLESESSLDTLLKLGNSITKFHDAFIEFRSEANITFGFHTSILACRSKFFDRILNQENEGEYFISEGIKGNYDPSKGSLTFETDVDTRAVLIFLHFVYTNRVLAFWEAYPSGPKCPSSVKKTKDDFTRLMAVFQMDAFHTKEEQFTSQFEGCIERNSGDLLICLRDGDVRCDPSILAARSAFFETFLSERWDVSDDESEQSPEEEVRHINLEGIDKAQFEIVLRHIHGCNDLNVFDNAYSSVAKNNESDDFINLMLDMIQIADELLLIQLKHLCELAIKDLINIDNALILAAHAYYLSASKLFKCCCWCIFNNLDTLVFSPSFKDLDCEILVEVEKEMRFLQLMKQTDFVIGDKGEVNINLLKSSNGPSIDMNAISEFGVGLNDIFLTDDSAFKPIFDQSPEQLGGVEEKKRRSSSRRLSRRESGAELHREMQSLNLNKVTRKASDSAIADDIPVEESDFEVVSSRRRRKSKPAPIPPPAPTSQSETSDSEISRNQIFDSSRSESASPPPSSAPKPAALNWGSRNSSTSSIAKSPLGPALGDSSLQTGKSKSKIKFAANKPSQNQRKKLGVEAPIEKKPDVEPSSAPVLKNPWKPVASSSASHDNNLGNMPVLGSSEEVPQNSPGSLTAIMLEESLKIENQKYMESQRKSLQEIQQEQEFAKWWEEESRRVQQEMKGPTSKSRNDNQKNGKARKPRKPKKKPPSQTTN</sequence>
<dbReference type="STRING" id="45357.A0A2V1ARG1"/>
<dbReference type="CDD" id="cd05510">
    <property type="entry name" value="Bromo_SPT7_like"/>
    <property type="match status" value="1"/>
</dbReference>
<keyword evidence="4 8" id="KW-0103">Bromodomain</keyword>
<reference evidence="13 14" key="1">
    <citation type="submission" date="2017-12" db="EMBL/GenBank/DDBJ databases">
        <title>Genome Sequence of a Multidrug-Resistant Candida haemulonii Isolate from a Patient with Chronic Leg Ulcers in Israel.</title>
        <authorList>
            <person name="Chow N.A."/>
            <person name="Gade L."/>
            <person name="Batra D."/>
            <person name="Rowe L.A."/>
            <person name="Ben-Ami R."/>
            <person name="Loparev V.N."/>
            <person name="Litvintseva A.P."/>
        </authorList>
    </citation>
    <scope>NUCLEOTIDE SEQUENCE [LARGE SCALE GENOMIC DNA]</scope>
    <source>
        <strain evidence="13 14">B11899</strain>
    </source>
</reference>
<dbReference type="GO" id="GO:0000124">
    <property type="term" value="C:SAGA complex"/>
    <property type="evidence" value="ECO:0007669"/>
    <property type="project" value="InterPro"/>
</dbReference>
<dbReference type="Gene3D" id="3.30.710.10">
    <property type="entry name" value="Potassium Channel Kv1.1, Chain A"/>
    <property type="match status" value="2"/>
</dbReference>
<evidence type="ECO:0000256" key="10">
    <source>
        <dbReference type="SAM" id="MobiDB-lite"/>
    </source>
</evidence>
<dbReference type="SUPFAM" id="SSF47370">
    <property type="entry name" value="Bromodomain"/>
    <property type="match status" value="1"/>
</dbReference>
<evidence type="ECO:0000256" key="6">
    <source>
        <dbReference type="ARBA" id="ARBA00023242"/>
    </source>
</evidence>
<dbReference type="SMART" id="SM00225">
    <property type="entry name" value="BTB"/>
    <property type="match status" value="2"/>
</dbReference>
<evidence type="ECO:0000256" key="4">
    <source>
        <dbReference type="ARBA" id="ARBA00023117"/>
    </source>
</evidence>
<keyword evidence="2" id="KW-0597">Phosphoprotein</keyword>
<feature type="region of interest" description="Disordered" evidence="10">
    <location>
        <begin position="136"/>
        <end position="195"/>
    </location>
</feature>
<evidence type="ECO:0000256" key="7">
    <source>
        <dbReference type="ARBA" id="ARBA00093633"/>
    </source>
</evidence>
<feature type="compositionally biased region" description="Basic residues" evidence="10">
    <location>
        <begin position="2464"/>
        <end position="2476"/>
    </location>
</feature>
<keyword evidence="5" id="KW-0804">Transcription</keyword>
<evidence type="ECO:0000256" key="3">
    <source>
        <dbReference type="ARBA" id="ARBA00023015"/>
    </source>
</evidence>
<dbReference type="InterPro" id="IPR037782">
    <property type="entry name" value="Spt7"/>
</dbReference>
<feature type="compositionally biased region" description="Basic and acidic residues" evidence="10">
    <location>
        <begin position="2195"/>
        <end position="2206"/>
    </location>
</feature>
<feature type="compositionally biased region" description="Acidic residues" evidence="10">
    <location>
        <begin position="157"/>
        <end position="171"/>
    </location>
</feature>
<evidence type="ECO:0000313" key="14">
    <source>
        <dbReference type="Proteomes" id="UP000244309"/>
    </source>
</evidence>
<dbReference type="RefSeq" id="XP_025341264.1">
    <property type="nucleotide sequence ID" value="XM_025485799.1"/>
</dbReference>
<keyword evidence="14" id="KW-1185">Reference proteome</keyword>
<keyword evidence="6" id="KW-0539">Nucleus</keyword>
<dbReference type="PANTHER" id="PTHR47343">
    <property type="entry name" value="TRANSCRIPTIONAL ACTIVATOR SPT7"/>
    <property type="match status" value="1"/>
</dbReference>
<proteinExistence type="predicted"/>
<dbReference type="InterPro" id="IPR000210">
    <property type="entry name" value="BTB/POZ_dom"/>
</dbReference>
<dbReference type="Gene3D" id="2.130.10.30">
    <property type="entry name" value="Regulator of chromosome condensation 1/beta-lactamase-inhibitor protein II"/>
    <property type="match status" value="1"/>
</dbReference>
<dbReference type="InterPro" id="IPR036427">
    <property type="entry name" value="Bromodomain-like_sf"/>
</dbReference>
<evidence type="ECO:0000256" key="1">
    <source>
        <dbReference type="ARBA" id="ARBA00004123"/>
    </source>
</evidence>
<dbReference type="InterPro" id="IPR000408">
    <property type="entry name" value="Reg_chr_condens"/>
</dbReference>
<dbReference type="CDD" id="cd14733">
    <property type="entry name" value="BACK"/>
    <property type="match status" value="1"/>
</dbReference>
<dbReference type="InterPro" id="IPR001487">
    <property type="entry name" value="Bromodomain"/>
</dbReference>
<dbReference type="SUPFAM" id="SSF50985">
    <property type="entry name" value="RCC1/BLIP-II"/>
    <property type="match status" value="1"/>
</dbReference>
<keyword evidence="3" id="KW-0805">Transcription regulation</keyword>
<gene>
    <name evidence="13" type="ORF">CXQ85_002111</name>
</gene>
<feature type="compositionally biased region" description="Polar residues" evidence="10">
    <location>
        <begin position="2296"/>
        <end position="2306"/>
    </location>
</feature>
<feature type="region of interest" description="Disordered" evidence="10">
    <location>
        <begin position="459"/>
        <end position="570"/>
    </location>
</feature>
<feature type="compositionally biased region" description="Acidic residues" evidence="10">
    <location>
        <begin position="539"/>
        <end position="553"/>
    </location>
</feature>
<feature type="domain" description="BTB" evidence="12">
    <location>
        <begin position="1796"/>
        <end position="1876"/>
    </location>
</feature>
<dbReference type="SMART" id="SM00297">
    <property type="entry name" value="BROMO"/>
    <property type="match status" value="1"/>
</dbReference>
<dbReference type="InterPro" id="IPR009091">
    <property type="entry name" value="RCC1/BLIP-II"/>
</dbReference>
<feature type="region of interest" description="Disordered" evidence="10">
    <location>
        <begin position="2231"/>
        <end position="2398"/>
    </location>
</feature>
<evidence type="ECO:0000256" key="5">
    <source>
        <dbReference type="ARBA" id="ARBA00023163"/>
    </source>
</evidence>
<dbReference type="GO" id="GO:0046982">
    <property type="term" value="F:protein heterodimerization activity"/>
    <property type="evidence" value="ECO:0007669"/>
    <property type="project" value="InterPro"/>
</dbReference>
<feature type="repeat" description="RCC1" evidence="9">
    <location>
        <begin position="1234"/>
        <end position="1298"/>
    </location>
</feature>
<dbReference type="GO" id="GO:0006325">
    <property type="term" value="P:chromatin organization"/>
    <property type="evidence" value="ECO:0007669"/>
    <property type="project" value="UniProtKB-ARBA"/>
</dbReference>
<feature type="region of interest" description="Disordered" evidence="10">
    <location>
        <begin position="2177"/>
        <end position="2215"/>
    </location>
</feature>
<feature type="compositionally biased region" description="Polar residues" evidence="10">
    <location>
        <begin position="507"/>
        <end position="518"/>
    </location>
</feature>
<comment type="caution">
    <text evidence="13">The sequence shown here is derived from an EMBL/GenBank/DDBJ whole genome shotgun (WGS) entry which is preliminary data.</text>
</comment>
<feature type="domain" description="BTB" evidence="12">
    <location>
        <begin position="1932"/>
        <end position="2001"/>
    </location>
</feature>
<dbReference type="PRINTS" id="PR00503">
    <property type="entry name" value="BROMODOMAIN"/>
</dbReference>
<evidence type="ECO:0000259" key="12">
    <source>
        <dbReference type="PROSITE" id="PS50097"/>
    </source>
</evidence>
<dbReference type="GO" id="GO:0005198">
    <property type="term" value="F:structural molecule activity"/>
    <property type="evidence" value="ECO:0007669"/>
    <property type="project" value="TreeGrafter"/>
</dbReference>
<organism evidence="13 14">
    <name type="scientific">Candidozyma haemuli</name>
    <dbReference type="NCBI Taxonomy" id="45357"/>
    <lineage>
        <taxon>Eukaryota</taxon>
        <taxon>Fungi</taxon>
        <taxon>Dikarya</taxon>
        <taxon>Ascomycota</taxon>
        <taxon>Saccharomycotina</taxon>
        <taxon>Pichiomycetes</taxon>
        <taxon>Metschnikowiaceae</taxon>
        <taxon>Candidozyma</taxon>
    </lineage>
</organism>
<dbReference type="PROSITE" id="PS50097">
    <property type="entry name" value="BTB"/>
    <property type="match status" value="2"/>
</dbReference>
<feature type="repeat" description="RCC1" evidence="9">
    <location>
        <begin position="1299"/>
        <end position="1352"/>
    </location>
</feature>
<dbReference type="CDD" id="cd18186">
    <property type="entry name" value="BTB_POZ_ZBTB_KLHL-like"/>
    <property type="match status" value="1"/>
</dbReference>
<evidence type="ECO:0000256" key="8">
    <source>
        <dbReference type="PROSITE-ProRule" id="PRU00035"/>
    </source>
</evidence>
<feature type="compositionally biased region" description="Basic and acidic residues" evidence="10">
    <location>
        <begin position="139"/>
        <end position="156"/>
    </location>
</feature>
<dbReference type="Gene3D" id="1.20.920.10">
    <property type="entry name" value="Bromodomain-like"/>
    <property type="match status" value="1"/>
</dbReference>
<dbReference type="InterPro" id="IPR011333">
    <property type="entry name" value="SKP1/BTB/POZ_sf"/>
</dbReference>
<dbReference type="EMBL" id="PKFO01000003">
    <property type="protein sequence ID" value="PVH20324.1"/>
    <property type="molecule type" value="Genomic_DNA"/>
</dbReference>
<dbReference type="VEuPathDB" id="FungiDB:CXQ85_002111"/>
<dbReference type="InterPro" id="IPR006565">
    <property type="entry name" value="BTP"/>
</dbReference>
<feature type="region of interest" description="Disordered" evidence="10">
    <location>
        <begin position="2441"/>
        <end position="2482"/>
    </location>
</feature>
<dbReference type="FunFam" id="1.20.920.10:FF:000032">
    <property type="entry name" value="Transcriptional activator spt7"/>
    <property type="match status" value="1"/>
</dbReference>
<evidence type="ECO:0000313" key="13">
    <source>
        <dbReference type="EMBL" id="PVH20324.1"/>
    </source>
</evidence>
<feature type="compositionally biased region" description="Polar residues" evidence="10">
    <location>
        <begin position="2371"/>
        <end position="2382"/>
    </location>
</feature>
<feature type="compositionally biased region" description="Basic and acidic residues" evidence="10">
    <location>
        <begin position="172"/>
        <end position="187"/>
    </location>
</feature>
<feature type="region of interest" description="Disordered" evidence="10">
    <location>
        <begin position="208"/>
        <end position="244"/>
    </location>
</feature>
<dbReference type="Proteomes" id="UP000244309">
    <property type="component" value="Unassembled WGS sequence"/>
</dbReference>
<dbReference type="Gene3D" id="1.10.20.10">
    <property type="entry name" value="Histone, subunit A"/>
    <property type="match status" value="1"/>
</dbReference>
<dbReference type="GeneID" id="37007442"/>
<dbReference type="OrthoDB" id="21449at2759"/>
<dbReference type="Pfam" id="PF13540">
    <property type="entry name" value="RCC1_2"/>
    <property type="match status" value="1"/>
</dbReference>
<name>A0A2V1ARG1_9ASCO</name>
<feature type="domain" description="Bromo" evidence="11">
    <location>
        <begin position="362"/>
        <end position="432"/>
    </location>
</feature>
<evidence type="ECO:0000259" key="11">
    <source>
        <dbReference type="PROSITE" id="PS50014"/>
    </source>
</evidence>
<evidence type="ECO:0000256" key="2">
    <source>
        <dbReference type="ARBA" id="ARBA00022553"/>
    </source>
</evidence>
<dbReference type="PROSITE" id="PS50012">
    <property type="entry name" value="RCC1_3"/>
    <property type="match status" value="3"/>
</dbReference>
<dbReference type="PANTHER" id="PTHR47343:SF1">
    <property type="entry name" value="TRANSCRIPTIONAL ACTIVATOR SPT7"/>
    <property type="match status" value="1"/>
</dbReference>
<dbReference type="InterPro" id="IPR009072">
    <property type="entry name" value="Histone-fold"/>
</dbReference>
<protein>
    <recommendedName>
        <fullName evidence="7">SAGA complex subunit Spt7</fullName>
    </recommendedName>
</protein>
<dbReference type="GO" id="GO:0005634">
    <property type="term" value="C:nucleus"/>
    <property type="evidence" value="ECO:0007669"/>
    <property type="project" value="UniProtKB-SubCell"/>
</dbReference>
<dbReference type="CDD" id="cd22927">
    <property type="entry name" value="HFD_SPT7"/>
    <property type="match status" value="1"/>
</dbReference>
<dbReference type="Pfam" id="PF00439">
    <property type="entry name" value="Bromodomain"/>
    <property type="match status" value="1"/>
</dbReference>
<evidence type="ECO:0000256" key="9">
    <source>
        <dbReference type="PROSITE-ProRule" id="PRU00235"/>
    </source>
</evidence>
<dbReference type="Pfam" id="PF07524">
    <property type="entry name" value="Bromo_TP"/>
    <property type="match status" value="1"/>
</dbReference>
<dbReference type="PROSITE" id="PS50014">
    <property type="entry name" value="BROMODOMAIN_2"/>
    <property type="match status" value="1"/>
</dbReference>
<dbReference type="GO" id="GO:0006357">
    <property type="term" value="P:regulation of transcription by RNA polymerase II"/>
    <property type="evidence" value="ECO:0007669"/>
    <property type="project" value="UniProtKB-ARBA"/>
</dbReference>
<dbReference type="GO" id="GO:0046695">
    <property type="term" value="C:SLIK (SAGA-like) complex"/>
    <property type="evidence" value="ECO:0007669"/>
    <property type="project" value="InterPro"/>
</dbReference>
<feature type="compositionally biased region" description="Polar residues" evidence="10">
    <location>
        <begin position="231"/>
        <end position="241"/>
    </location>
</feature>
<feature type="repeat" description="RCC1" evidence="9">
    <location>
        <begin position="1353"/>
        <end position="1419"/>
    </location>
</feature>
<comment type="subcellular location">
    <subcellularLocation>
        <location evidence="1">Nucleus</location>
    </subcellularLocation>
</comment>
<accession>A0A2V1ARG1</accession>
<feature type="compositionally biased region" description="Basic residues" evidence="10">
    <location>
        <begin position="480"/>
        <end position="492"/>
    </location>
</feature>